<evidence type="ECO:0000313" key="3">
    <source>
        <dbReference type="Proteomes" id="UP000006038"/>
    </source>
</evidence>
<keyword evidence="3" id="KW-1185">Reference proteome</keyword>
<dbReference type="EnsemblPlants" id="OB03G19770.1">
    <property type="protein sequence ID" value="OB03G19770.1"/>
    <property type="gene ID" value="OB03G19770"/>
</dbReference>
<dbReference type="InterPro" id="IPR009455">
    <property type="entry name" value="YMF19"/>
</dbReference>
<organism evidence="2">
    <name type="scientific">Oryza brachyantha</name>
    <name type="common">malo sina</name>
    <dbReference type="NCBI Taxonomy" id="4533"/>
    <lineage>
        <taxon>Eukaryota</taxon>
        <taxon>Viridiplantae</taxon>
        <taxon>Streptophyta</taxon>
        <taxon>Embryophyta</taxon>
        <taxon>Tracheophyta</taxon>
        <taxon>Spermatophyta</taxon>
        <taxon>Magnoliopsida</taxon>
        <taxon>Liliopsida</taxon>
        <taxon>Poales</taxon>
        <taxon>Poaceae</taxon>
        <taxon>BOP clade</taxon>
        <taxon>Oryzoideae</taxon>
        <taxon>Oryzeae</taxon>
        <taxon>Oryzinae</taxon>
        <taxon>Oryza</taxon>
    </lineage>
</organism>
<dbReference type="OMA" id="RIICWEI"/>
<proteinExistence type="predicted"/>
<sequence length="59" mass="6665">IKAIDRTRKITLISDFGKISGSRGTEKQILYLISKSSYNTSSSRIICWEIIMLTHVPHG</sequence>
<accession>J3LLQ1</accession>
<feature type="domain" description="ATP synthase YMF19 uncharacterised C-terminal" evidence="1">
    <location>
        <begin position="7"/>
        <end position="47"/>
    </location>
</feature>
<reference evidence="2" key="1">
    <citation type="journal article" date="2013" name="Nat. Commun.">
        <title>Whole-genome sequencing of Oryza brachyantha reveals mechanisms underlying Oryza genome evolution.</title>
        <authorList>
            <person name="Chen J."/>
            <person name="Huang Q."/>
            <person name="Gao D."/>
            <person name="Wang J."/>
            <person name="Lang Y."/>
            <person name="Liu T."/>
            <person name="Li B."/>
            <person name="Bai Z."/>
            <person name="Luis Goicoechea J."/>
            <person name="Liang C."/>
            <person name="Chen C."/>
            <person name="Zhang W."/>
            <person name="Sun S."/>
            <person name="Liao Y."/>
            <person name="Zhang X."/>
            <person name="Yang L."/>
            <person name="Song C."/>
            <person name="Wang M."/>
            <person name="Shi J."/>
            <person name="Liu G."/>
            <person name="Liu J."/>
            <person name="Zhou H."/>
            <person name="Zhou W."/>
            <person name="Yu Q."/>
            <person name="An N."/>
            <person name="Chen Y."/>
            <person name="Cai Q."/>
            <person name="Wang B."/>
            <person name="Liu B."/>
            <person name="Min J."/>
            <person name="Huang Y."/>
            <person name="Wu H."/>
            <person name="Li Z."/>
            <person name="Zhang Y."/>
            <person name="Yin Y."/>
            <person name="Song W."/>
            <person name="Jiang J."/>
            <person name="Jackson S.A."/>
            <person name="Wing R.A."/>
            <person name="Wang J."/>
            <person name="Chen M."/>
        </authorList>
    </citation>
    <scope>NUCLEOTIDE SEQUENCE [LARGE SCALE GENOMIC DNA]</scope>
    <source>
        <strain evidence="2">cv. IRGC 101232</strain>
    </source>
</reference>
<name>J3LLQ1_ORYBR</name>
<dbReference type="HOGENOM" id="CLU_181199_0_0_1"/>
<evidence type="ECO:0000259" key="1">
    <source>
        <dbReference type="Pfam" id="PF06449"/>
    </source>
</evidence>
<dbReference type="Gramene" id="OB03G19770.1">
    <property type="protein sequence ID" value="OB03G19770.1"/>
    <property type="gene ID" value="OB03G19770"/>
</dbReference>
<protein>
    <recommendedName>
        <fullName evidence="1">ATP synthase YMF19 uncharacterized C-terminal domain-containing protein</fullName>
    </recommendedName>
</protein>
<dbReference type="GO" id="GO:0005739">
    <property type="term" value="C:mitochondrion"/>
    <property type="evidence" value="ECO:0007669"/>
    <property type="project" value="InterPro"/>
</dbReference>
<dbReference type="PANTHER" id="PTHR36816">
    <property type="entry name" value="ATP SYNTHASE PROTEIN YMF19"/>
    <property type="match status" value="1"/>
</dbReference>
<dbReference type="Pfam" id="PF06449">
    <property type="entry name" value="YMF19_C"/>
    <property type="match status" value="1"/>
</dbReference>
<reference evidence="2" key="2">
    <citation type="submission" date="2013-04" db="UniProtKB">
        <authorList>
            <consortium name="EnsemblPlants"/>
        </authorList>
    </citation>
    <scope>IDENTIFICATION</scope>
</reference>
<dbReference type="AlphaFoldDB" id="J3LLQ1"/>
<evidence type="ECO:0000313" key="2">
    <source>
        <dbReference type="EnsemblPlants" id="OB03G19770.1"/>
    </source>
</evidence>
<dbReference type="PANTHER" id="PTHR36816:SF1">
    <property type="entry name" value="ATP SYNTHASE PROTEIN YMF19"/>
    <property type="match status" value="1"/>
</dbReference>
<dbReference type="GO" id="GO:0016020">
    <property type="term" value="C:membrane"/>
    <property type="evidence" value="ECO:0007669"/>
    <property type="project" value="InterPro"/>
</dbReference>
<dbReference type="Proteomes" id="UP000006038">
    <property type="component" value="Chromosome 3"/>
</dbReference>
<dbReference type="InterPro" id="IPR044975">
    <property type="entry name" value="YMF19-like"/>
</dbReference>
<dbReference type="STRING" id="4533.J3LLQ1"/>